<evidence type="ECO:0000313" key="3">
    <source>
        <dbReference type="Proteomes" id="UP000887561"/>
    </source>
</evidence>
<keyword evidence="1" id="KW-0175">Coiled coil</keyword>
<feature type="coiled-coil region" evidence="1">
    <location>
        <begin position="77"/>
        <end position="146"/>
    </location>
</feature>
<sequence>MESSMSFIFLFSSNRASVAEEFSSLNVPTHTTKQQIVEEGQPGEAQKFLCIPASSIASEQLFSTAIDTYTYRRRSLNPRKSTKKKQLEEELTKIKEEFKEYSGLLVASCEKKNVDLVKEISQIKELVDTKNALDNASDVILKLEKN</sequence>
<feature type="domain" description="HAT C-terminal dimerisation" evidence="2">
    <location>
        <begin position="45"/>
        <end position="79"/>
    </location>
</feature>
<reference evidence="4" key="1">
    <citation type="submission" date="2022-11" db="UniProtKB">
        <authorList>
            <consortium name="WormBaseParasite"/>
        </authorList>
    </citation>
    <scope>IDENTIFICATION</scope>
</reference>
<dbReference type="Proteomes" id="UP000887561">
    <property type="component" value="Unplaced"/>
</dbReference>
<dbReference type="WBParaSite" id="scaffold3048_cov270.g5889">
    <property type="protein sequence ID" value="scaffold3048_cov270.g5889"/>
    <property type="gene ID" value="scaffold3048_cov270.g5889"/>
</dbReference>
<name>A0A915M887_MELJA</name>
<dbReference type="InterPro" id="IPR008906">
    <property type="entry name" value="HATC_C_dom"/>
</dbReference>
<evidence type="ECO:0000313" key="4">
    <source>
        <dbReference type="WBParaSite" id="scaffold3048_cov270.g5889"/>
    </source>
</evidence>
<protein>
    <submittedName>
        <fullName evidence="4">HAT C-terminal dimerisation domain-containing protein</fullName>
    </submittedName>
</protein>
<proteinExistence type="predicted"/>
<organism evidence="3 4">
    <name type="scientific">Meloidogyne javanica</name>
    <name type="common">Root-knot nematode worm</name>
    <dbReference type="NCBI Taxonomy" id="6303"/>
    <lineage>
        <taxon>Eukaryota</taxon>
        <taxon>Metazoa</taxon>
        <taxon>Ecdysozoa</taxon>
        <taxon>Nematoda</taxon>
        <taxon>Chromadorea</taxon>
        <taxon>Rhabditida</taxon>
        <taxon>Tylenchina</taxon>
        <taxon>Tylenchomorpha</taxon>
        <taxon>Tylenchoidea</taxon>
        <taxon>Meloidogynidae</taxon>
        <taxon>Meloidogyninae</taxon>
        <taxon>Meloidogyne</taxon>
        <taxon>Meloidogyne incognita group</taxon>
    </lineage>
</organism>
<accession>A0A915M887</accession>
<evidence type="ECO:0000256" key="1">
    <source>
        <dbReference type="SAM" id="Coils"/>
    </source>
</evidence>
<keyword evidence="3" id="KW-1185">Reference proteome</keyword>
<dbReference type="Pfam" id="PF05699">
    <property type="entry name" value="Dimer_Tnp_hAT"/>
    <property type="match status" value="1"/>
</dbReference>
<evidence type="ECO:0000259" key="2">
    <source>
        <dbReference type="Pfam" id="PF05699"/>
    </source>
</evidence>
<dbReference type="AlphaFoldDB" id="A0A915M887"/>
<dbReference type="GO" id="GO:0046983">
    <property type="term" value="F:protein dimerization activity"/>
    <property type="evidence" value="ECO:0007669"/>
    <property type="project" value="InterPro"/>
</dbReference>